<keyword evidence="1" id="KW-1133">Transmembrane helix</keyword>
<keyword evidence="1" id="KW-0812">Transmembrane</keyword>
<sequence length="102" mass="12031">MRGKMKLYKSEDFTKIEVMMNSDEIMNFAHRLDDLRKGETRFLLESIDTNPQIQIAFECVENGQIEKLKWDFRMILISLFFLISLLGIGITLVELIRLLFTI</sequence>
<gene>
    <name evidence="2" type="ORF">SAMN05444955_1288</name>
</gene>
<dbReference type="AlphaFoldDB" id="A0A1H8JLP0"/>
<dbReference type="STRING" id="1173111.SAMN05444955_1288"/>
<protein>
    <submittedName>
        <fullName evidence="2">Uncharacterized protein</fullName>
    </submittedName>
</protein>
<proteinExistence type="predicted"/>
<accession>A0A1H8JLP0</accession>
<name>A0A1H8JLP0_9BACL</name>
<feature type="transmembrane region" description="Helical" evidence="1">
    <location>
        <begin position="74"/>
        <end position="100"/>
    </location>
</feature>
<dbReference type="EMBL" id="FOCQ01000028">
    <property type="protein sequence ID" value="SEN81227.1"/>
    <property type="molecule type" value="Genomic_DNA"/>
</dbReference>
<organism evidence="2 3">
    <name type="scientific">Lihuaxuella thermophila</name>
    <dbReference type="NCBI Taxonomy" id="1173111"/>
    <lineage>
        <taxon>Bacteria</taxon>
        <taxon>Bacillati</taxon>
        <taxon>Bacillota</taxon>
        <taxon>Bacilli</taxon>
        <taxon>Bacillales</taxon>
        <taxon>Thermoactinomycetaceae</taxon>
        <taxon>Lihuaxuella</taxon>
    </lineage>
</organism>
<evidence type="ECO:0000256" key="1">
    <source>
        <dbReference type="SAM" id="Phobius"/>
    </source>
</evidence>
<keyword evidence="3" id="KW-1185">Reference proteome</keyword>
<reference evidence="2 3" key="1">
    <citation type="submission" date="2016-10" db="EMBL/GenBank/DDBJ databases">
        <authorList>
            <person name="de Groot N.N."/>
        </authorList>
    </citation>
    <scope>NUCLEOTIDE SEQUENCE [LARGE SCALE GENOMIC DNA]</scope>
    <source>
        <strain evidence="2 3">DSM 46701</strain>
    </source>
</reference>
<evidence type="ECO:0000313" key="3">
    <source>
        <dbReference type="Proteomes" id="UP000199695"/>
    </source>
</evidence>
<dbReference type="RefSeq" id="WP_089973337.1">
    <property type="nucleotide sequence ID" value="NZ_FOCQ01000028.1"/>
</dbReference>
<keyword evidence="1" id="KW-0472">Membrane</keyword>
<evidence type="ECO:0000313" key="2">
    <source>
        <dbReference type="EMBL" id="SEN81227.1"/>
    </source>
</evidence>
<dbReference type="Proteomes" id="UP000199695">
    <property type="component" value="Unassembled WGS sequence"/>
</dbReference>